<evidence type="ECO:0000256" key="2">
    <source>
        <dbReference type="PROSITE-ProRule" id="PRU00169"/>
    </source>
</evidence>
<dbReference type="PROSITE" id="PS50110">
    <property type="entry name" value="RESPONSE_REGULATORY"/>
    <property type="match status" value="1"/>
</dbReference>
<keyword evidence="6" id="KW-1185">Reference proteome</keyword>
<dbReference type="RefSeq" id="WP_343849277.1">
    <property type="nucleotide sequence ID" value="NZ_BAAAFI010000004.1"/>
</dbReference>
<dbReference type="Gene3D" id="3.40.50.2300">
    <property type="match status" value="1"/>
</dbReference>
<evidence type="ECO:0000256" key="1">
    <source>
        <dbReference type="ARBA" id="ARBA00022553"/>
    </source>
</evidence>
<dbReference type="InterPro" id="IPR001789">
    <property type="entry name" value="Sig_transdc_resp-reg_receiver"/>
</dbReference>
<evidence type="ECO:0000313" key="6">
    <source>
        <dbReference type="Proteomes" id="UP001500469"/>
    </source>
</evidence>
<dbReference type="PANTHER" id="PTHR44591:SF3">
    <property type="entry name" value="RESPONSE REGULATORY DOMAIN-CONTAINING PROTEIN"/>
    <property type="match status" value="1"/>
</dbReference>
<gene>
    <name evidence="5" type="ORF">GCM10009119_10790</name>
</gene>
<keyword evidence="1 2" id="KW-0597">Phosphoprotein</keyword>
<dbReference type="Proteomes" id="UP001500469">
    <property type="component" value="Unassembled WGS sequence"/>
</dbReference>
<comment type="caution">
    <text evidence="5">The sequence shown here is derived from an EMBL/GenBank/DDBJ whole genome shotgun (WGS) entry which is preliminary data.</text>
</comment>
<dbReference type="EMBL" id="BAAAFI010000004">
    <property type="protein sequence ID" value="GAA0878111.1"/>
    <property type="molecule type" value="Genomic_DNA"/>
</dbReference>
<feature type="region of interest" description="Disordered" evidence="3">
    <location>
        <begin position="131"/>
        <end position="150"/>
    </location>
</feature>
<dbReference type="InterPro" id="IPR050595">
    <property type="entry name" value="Bact_response_regulator"/>
</dbReference>
<dbReference type="SUPFAM" id="SSF52172">
    <property type="entry name" value="CheY-like"/>
    <property type="match status" value="1"/>
</dbReference>
<name>A0ABN1MXD8_9BACT</name>
<dbReference type="SMART" id="SM00448">
    <property type="entry name" value="REC"/>
    <property type="match status" value="1"/>
</dbReference>
<feature type="modified residue" description="4-aspartylphosphate" evidence="2">
    <location>
        <position position="60"/>
    </location>
</feature>
<protein>
    <recommendedName>
        <fullName evidence="4">Response regulatory domain-containing protein</fullName>
    </recommendedName>
</protein>
<proteinExistence type="predicted"/>
<accession>A0ABN1MXD8</accession>
<dbReference type="InterPro" id="IPR011006">
    <property type="entry name" value="CheY-like_superfamily"/>
</dbReference>
<sequence>MRRPSKILLVEDDPLIGDMIIEDLLEAFPNGEVTLVGPATSFDEGVEFLRTENPHLALLDISLGAEQAAGIRLAQHINQTSSIPLIFLSGLPKESGFDLAKLTMPHAFLRKPYRSEDLSAQIELLLIRQNQGKGPDHNETNSQPKPHLSGESESIFVVTGHGELTAIPVGDLVLLEADDKILRAFLLSREQPVVFTSPGLKNFFEDHQKILGPDFFQLSRKHVLNTKRILAVKHNHVVLPKHSPNTNLAEHFSIAIPANGNKRKELFAKLGLKD</sequence>
<evidence type="ECO:0000256" key="3">
    <source>
        <dbReference type="SAM" id="MobiDB-lite"/>
    </source>
</evidence>
<organism evidence="5 6">
    <name type="scientific">Algoriphagus jejuensis</name>
    <dbReference type="NCBI Taxonomy" id="419934"/>
    <lineage>
        <taxon>Bacteria</taxon>
        <taxon>Pseudomonadati</taxon>
        <taxon>Bacteroidota</taxon>
        <taxon>Cytophagia</taxon>
        <taxon>Cytophagales</taxon>
        <taxon>Cyclobacteriaceae</taxon>
        <taxon>Algoriphagus</taxon>
    </lineage>
</organism>
<dbReference type="PANTHER" id="PTHR44591">
    <property type="entry name" value="STRESS RESPONSE REGULATOR PROTEIN 1"/>
    <property type="match status" value="1"/>
</dbReference>
<evidence type="ECO:0000259" key="4">
    <source>
        <dbReference type="PROSITE" id="PS50110"/>
    </source>
</evidence>
<reference evidence="5 6" key="1">
    <citation type="journal article" date="2019" name="Int. J. Syst. Evol. Microbiol.">
        <title>The Global Catalogue of Microorganisms (GCM) 10K type strain sequencing project: providing services to taxonomists for standard genome sequencing and annotation.</title>
        <authorList>
            <consortium name="The Broad Institute Genomics Platform"/>
            <consortium name="The Broad Institute Genome Sequencing Center for Infectious Disease"/>
            <person name="Wu L."/>
            <person name="Ma J."/>
        </authorList>
    </citation>
    <scope>NUCLEOTIDE SEQUENCE [LARGE SCALE GENOMIC DNA]</scope>
    <source>
        <strain evidence="5 6">JCM 16112</strain>
    </source>
</reference>
<evidence type="ECO:0000313" key="5">
    <source>
        <dbReference type="EMBL" id="GAA0878111.1"/>
    </source>
</evidence>
<dbReference type="Pfam" id="PF00072">
    <property type="entry name" value="Response_reg"/>
    <property type="match status" value="1"/>
</dbReference>
<feature type="domain" description="Response regulatory" evidence="4">
    <location>
        <begin position="6"/>
        <end position="126"/>
    </location>
</feature>